<dbReference type="Proteomes" id="UP000094801">
    <property type="component" value="Unassembled WGS sequence"/>
</dbReference>
<dbReference type="OrthoDB" id="4456959at2759"/>
<gene>
    <name evidence="8" type="ORF">CANARDRAFT_165850</name>
</gene>
<dbReference type="SUPFAM" id="SSF57701">
    <property type="entry name" value="Zn2/Cys6 DNA-binding domain"/>
    <property type="match status" value="1"/>
</dbReference>
<dbReference type="CDD" id="cd00067">
    <property type="entry name" value="GAL4"/>
    <property type="match status" value="1"/>
</dbReference>
<dbReference type="InterPro" id="IPR050815">
    <property type="entry name" value="TF_fung"/>
</dbReference>
<keyword evidence="2" id="KW-0479">Metal-binding</keyword>
<keyword evidence="4" id="KW-0804">Transcription</keyword>
<evidence type="ECO:0000256" key="1">
    <source>
        <dbReference type="ARBA" id="ARBA00004123"/>
    </source>
</evidence>
<feature type="region of interest" description="Disordered" evidence="6">
    <location>
        <begin position="79"/>
        <end position="116"/>
    </location>
</feature>
<dbReference type="PANTHER" id="PTHR47338">
    <property type="entry name" value="ZN(II)2CYS6 TRANSCRIPTION FACTOR (EUROFUNG)-RELATED"/>
    <property type="match status" value="1"/>
</dbReference>
<reference evidence="9" key="1">
    <citation type="submission" date="2016-04" db="EMBL/GenBank/DDBJ databases">
        <title>Comparative genomics of biotechnologically important yeasts.</title>
        <authorList>
            <consortium name="DOE Joint Genome Institute"/>
            <person name="Riley R."/>
            <person name="Haridas S."/>
            <person name="Wolfe K.H."/>
            <person name="Lopes M.R."/>
            <person name="Hittinger C.T."/>
            <person name="Goker M."/>
            <person name="Salamov A."/>
            <person name="Wisecaver J."/>
            <person name="Long T.M."/>
            <person name="Aerts A.L."/>
            <person name="Barry K."/>
            <person name="Choi C."/>
            <person name="Clum A."/>
            <person name="Coughlan A.Y."/>
            <person name="Deshpande S."/>
            <person name="Douglass A.P."/>
            <person name="Hanson S.J."/>
            <person name="Klenk H.-P."/>
            <person name="Labutti K."/>
            <person name="Lapidus A."/>
            <person name="Lindquist E."/>
            <person name="Lipzen A."/>
            <person name="Meier-Kolthoff J.P."/>
            <person name="Ohm R.A."/>
            <person name="Otillar R.P."/>
            <person name="Pangilinan J."/>
            <person name="Peng Y."/>
            <person name="Rokas A."/>
            <person name="Rosa C.A."/>
            <person name="Scheuner C."/>
            <person name="Sibirny A.A."/>
            <person name="Slot J.C."/>
            <person name="Stielow J.B."/>
            <person name="Sun H."/>
            <person name="Kurtzman C.P."/>
            <person name="Blackwell M."/>
            <person name="Grigoriev I.V."/>
            <person name="Jeffries T.W."/>
        </authorList>
    </citation>
    <scope>NUCLEOTIDE SEQUENCE [LARGE SCALE GENOMIC DNA]</scope>
    <source>
        <strain evidence="9">NRRL YB-2248</strain>
    </source>
</reference>
<keyword evidence="5" id="KW-0539">Nucleus</keyword>
<name>A0A1E4T0Q8_9ASCO</name>
<evidence type="ECO:0000256" key="3">
    <source>
        <dbReference type="ARBA" id="ARBA00023015"/>
    </source>
</evidence>
<sequence length="634" mass="71881">MSFSPGNSILTSDTLMGTNPEQDKPNKAACVSCREKKLKCDKVYPVCSRCNSRKISCIYVSHKKKGPKPISARVVKTKVSQKPTKNNQVHGDSCAGVQDTNWRSPTGSGSTLADSNLGDKSGTHTFSEDTMTKMLMIECTGLTLKDIDELHKYYFDSDIRSFMFSSKRYLHKYRTNPQSILYFSYFIWAATALNIPKCRSKALVLYTKGIELMERHWERYKHSDELDTMYYLQCMSVKAHCQYRLNLQLESALTICSAVRLAQLFGYDQIDSRIGRKTGIRSDMDTDIESFDPSPDSPVSAVPIAHSSCVRSKGSFLDDGLDSEITLAEEARRTFWEVYIVDKWYSAVSGMPCAFSIDSNSVIFTLLPSPTTFLSLTGELDQSQNEGVQSFHLHEAMQKLEKNEVLIDLNSLSSKILLFTISENITKWCKMFLYMVDVDSLKYEPNLKAIINKVDELVKNFEALQSNLLLFDLNSAPLITIVVTNTVIMLYQTVVIKFCTLFDIHQSVISDLHFEFFKKLLNETCTMSTQLIKKFNGDENFEENLSKASVSIVFTNCLRSVYNIIAIAIRFEKVIVNLDINQSELLGLFVETSAKLGAITEQSPDMQRLDDALERWIYAITNKKETVYFLSSMS</sequence>
<evidence type="ECO:0000256" key="5">
    <source>
        <dbReference type="ARBA" id="ARBA00023242"/>
    </source>
</evidence>
<feature type="compositionally biased region" description="Polar residues" evidence="6">
    <location>
        <begin position="98"/>
        <end position="114"/>
    </location>
</feature>
<dbReference type="GO" id="GO:0008270">
    <property type="term" value="F:zinc ion binding"/>
    <property type="evidence" value="ECO:0007669"/>
    <property type="project" value="InterPro"/>
</dbReference>
<keyword evidence="3" id="KW-0805">Transcription regulation</keyword>
<evidence type="ECO:0000256" key="2">
    <source>
        <dbReference type="ARBA" id="ARBA00022723"/>
    </source>
</evidence>
<feature type="compositionally biased region" description="Polar residues" evidence="6">
    <location>
        <begin position="1"/>
        <end position="20"/>
    </location>
</feature>
<evidence type="ECO:0000256" key="4">
    <source>
        <dbReference type="ARBA" id="ARBA00023163"/>
    </source>
</evidence>
<dbReference type="GO" id="GO:0005634">
    <property type="term" value="C:nucleus"/>
    <property type="evidence" value="ECO:0007669"/>
    <property type="project" value="UniProtKB-SubCell"/>
</dbReference>
<accession>A0A1E4T0Q8</accession>
<evidence type="ECO:0000256" key="6">
    <source>
        <dbReference type="SAM" id="MobiDB-lite"/>
    </source>
</evidence>
<dbReference type="InterPro" id="IPR007219">
    <property type="entry name" value="XnlR_reg_dom"/>
</dbReference>
<evidence type="ECO:0000313" key="8">
    <source>
        <dbReference type="EMBL" id="ODV85324.1"/>
    </source>
</evidence>
<dbReference type="CDD" id="cd12148">
    <property type="entry name" value="fungal_TF_MHR"/>
    <property type="match status" value="1"/>
</dbReference>
<feature type="domain" description="Zn(2)-C6 fungal-type" evidence="7">
    <location>
        <begin position="29"/>
        <end position="59"/>
    </location>
</feature>
<dbReference type="SMART" id="SM00066">
    <property type="entry name" value="GAL4"/>
    <property type="match status" value="1"/>
</dbReference>
<dbReference type="GO" id="GO:0006351">
    <property type="term" value="P:DNA-templated transcription"/>
    <property type="evidence" value="ECO:0007669"/>
    <property type="project" value="InterPro"/>
</dbReference>
<comment type="subcellular location">
    <subcellularLocation>
        <location evidence="1">Nucleus</location>
    </subcellularLocation>
</comment>
<evidence type="ECO:0000313" key="9">
    <source>
        <dbReference type="Proteomes" id="UP000094801"/>
    </source>
</evidence>
<dbReference type="SMART" id="SM00906">
    <property type="entry name" value="Fungal_trans"/>
    <property type="match status" value="1"/>
</dbReference>
<feature type="region of interest" description="Disordered" evidence="6">
    <location>
        <begin position="1"/>
        <end position="26"/>
    </location>
</feature>
<dbReference type="InterPro" id="IPR001138">
    <property type="entry name" value="Zn2Cys6_DnaBD"/>
</dbReference>
<proteinExistence type="predicted"/>
<dbReference type="STRING" id="983967.A0A1E4T0Q8"/>
<keyword evidence="9" id="KW-1185">Reference proteome</keyword>
<feature type="compositionally biased region" description="Polar residues" evidence="6">
    <location>
        <begin position="79"/>
        <end position="90"/>
    </location>
</feature>
<protein>
    <recommendedName>
        <fullName evidence="7">Zn(2)-C6 fungal-type domain-containing protein</fullName>
    </recommendedName>
</protein>
<evidence type="ECO:0000259" key="7">
    <source>
        <dbReference type="PROSITE" id="PS50048"/>
    </source>
</evidence>
<organism evidence="8 9">
    <name type="scientific">[Candida] arabinofermentans NRRL YB-2248</name>
    <dbReference type="NCBI Taxonomy" id="983967"/>
    <lineage>
        <taxon>Eukaryota</taxon>
        <taxon>Fungi</taxon>
        <taxon>Dikarya</taxon>
        <taxon>Ascomycota</taxon>
        <taxon>Saccharomycotina</taxon>
        <taxon>Pichiomycetes</taxon>
        <taxon>Pichiales</taxon>
        <taxon>Pichiaceae</taxon>
        <taxon>Ogataea</taxon>
        <taxon>Ogataea/Candida clade</taxon>
    </lineage>
</organism>
<dbReference type="Gene3D" id="4.10.240.10">
    <property type="entry name" value="Zn(2)-C6 fungal-type DNA-binding domain"/>
    <property type="match status" value="1"/>
</dbReference>
<dbReference type="InterPro" id="IPR036864">
    <property type="entry name" value="Zn2-C6_fun-type_DNA-bd_sf"/>
</dbReference>
<dbReference type="PROSITE" id="PS00463">
    <property type="entry name" value="ZN2_CY6_FUNGAL_1"/>
    <property type="match status" value="1"/>
</dbReference>
<dbReference type="Pfam" id="PF00172">
    <property type="entry name" value="Zn_clus"/>
    <property type="match status" value="1"/>
</dbReference>
<dbReference type="GO" id="GO:0003677">
    <property type="term" value="F:DNA binding"/>
    <property type="evidence" value="ECO:0007669"/>
    <property type="project" value="InterPro"/>
</dbReference>
<dbReference type="AlphaFoldDB" id="A0A1E4T0Q8"/>
<dbReference type="PANTHER" id="PTHR47338:SF10">
    <property type="entry name" value="TRANSCRIPTION FACTOR DOMAIN-CONTAINING PROTEIN-RELATED"/>
    <property type="match status" value="1"/>
</dbReference>
<dbReference type="GO" id="GO:0000981">
    <property type="term" value="F:DNA-binding transcription factor activity, RNA polymerase II-specific"/>
    <property type="evidence" value="ECO:0007669"/>
    <property type="project" value="InterPro"/>
</dbReference>
<dbReference type="EMBL" id="KV453853">
    <property type="protein sequence ID" value="ODV85324.1"/>
    <property type="molecule type" value="Genomic_DNA"/>
</dbReference>
<dbReference type="PROSITE" id="PS50048">
    <property type="entry name" value="ZN2_CY6_FUNGAL_2"/>
    <property type="match status" value="1"/>
</dbReference>